<name>X1PQU6_9ZZZZ</name>
<accession>X1PQU6</accession>
<dbReference type="AlphaFoldDB" id="X1PQU6"/>
<sequence length="56" mass="6021">GDPVTAVKEYHKIYGEYSYPLTDAVSLKLDVASIEPGTPVGAKSYTEYEVVIGVSL</sequence>
<proteinExistence type="predicted"/>
<gene>
    <name evidence="1" type="ORF">S06H3_57295</name>
</gene>
<organism evidence="1">
    <name type="scientific">marine sediment metagenome</name>
    <dbReference type="NCBI Taxonomy" id="412755"/>
    <lineage>
        <taxon>unclassified sequences</taxon>
        <taxon>metagenomes</taxon>
        <taxon>ecological metagenomes</taxon>
    </lineage>
</organism>
<dbReference type="EMBL" id="BARV01036960">
    <property type="protein sequence ID" value="GAI58198.1"/>
    <property type="molecule type" value="Genomic_DNA"/>
</dbReference>
<comment type="caution">
    <text evidence="1">The sequence shown here is derived from an EMBL/GenBank/DDBJ whole genome shotgun (WGS) entry which is preliminary data.</text>
</comment>
<feature type="non-terminal residue" evidence="1">
    <location>
        <position position="1"/>
    </location>
</feature>
<protein>
    <submittedName>
        <fullName evidence="1">Uncharacterized protein</fullName>
    </submittedName>
</protein>
<evidence type="ECO:0000313" key="1">
    <source>
        <dbReference type="EMBL" id="GAI58198.1"/>
    </source>
</evidence>
<reference evidence="1" key="1">
    <citation type="journal article" date="2014" name="Front. Microbiol.">
        <title>High frequency of phylogenetically diverse reductive dehalogenase-homologous genes in deep subseafloor sedimentary metagenomes.</title>
        <authorList>
            <person name="Kawai M."/>
            <person name="Futagami T."/>
            <person name="Toyoda A."/>
            <person name="Takaki Y."/>
            <person name="Nishi S."/>
            <person name="Hori S."/>
            <person name="Arai W."/>
            <person name="Tsubouchi T."/>
            <person name="Morono Y."/>
            <person name="Uchiyama I."/>
            <person name="Ito T."/>
            <person name="Fujiyama A."/>
            <person name="Inagaki F."/>
            <person name="Takami H."/>
        </authorList>
    </citation>
    <scope>NUCLEOTIDE SEQUENCE</scope>
    <source>
        <strain evidence="1">Expedition CK06-06</strain>
    </source>
</reference>